<dbReference type="InterPro" id="IPR058742">
    <property type="entry name" value="DUF7989"/>
</dbReference>
<evidence type="ECO:0000256" key="1">
    <source>
        <dbReference type="SAM" id="MobiDB-lite"/>
    </source>
</evidence>
<evidence type="ECO:0000313" key="3">
    <source>
        <dbReference type="Proteomes" id="UP000252189"/>
    </source>
</evidence>
<dbReference type="EMBL" id="QPHM01000001">
    <property type="protein sequence ID" value="RCU48290.1"/>
    <property type="molecule type" value="Genomic_DNA"/>
</dbReference>
<accession>A0A368NDV1</accession>
<dbReference type="Proteomes" id="UP000252189">
    <property type="component" value="Unassembled WGS sequence"/>
</dbReference>
<evidence type="ECO:0000313" key="2">
    <source>
        <dbReference type="EMBL" id="RCU48290.1"/>
    </source>
</evidence>
<gene>
    <name evidence="2" type="ORF">DU504_13840</name>
</gene>
<reference evidence="2 3" key="1">
    <citation type="submission" date="2018-07" db="EMBL/GenBank/DDBJ databases">
        <title>Genome sequences of Haloplanus salinus JCM 18368T.</title>
        <authorList>
            <person name="Kim Y.B."/>
            <person name="Roh S.W."/>
        </authorList>
    </citation>
    <scope>NUCLEOTIDE SEQUENCE [LARGE SCALE GENOMIC DNA]</scope>
    <source>
        <strain evidence="2 3">JCM 18368</strain>
    </source>
</reference>
<organism evidence="2 3">
    <name type="scientific">Haloplanus salinus</name>
    <dbReference type="NCBI Taxonomy" id="1126245"/>
    <lineage>
        <taxon>Archaea</taxon>
        <taxon>Methanobacteriati</taxon>
        <taxon>Methanobacteriota</taxon>
        <taxon>Stenosarchaea group</taxon>
        <taxon>Halobacteria</taxon>
        <taxon>Halobacteriales</taxon>
        <taxon>Haloferacaceae</taxon>
        <taxon>Haloplanus</taxon>
    </lineage>
</organism>
<comment type="caution">
    <text evidence="2">The sequence shown here is derived from an EMBL/GenBank/DDBJ whole genome shotgun (WGS) entry which is preliminary data.</text>
</comment>
<feature type="region of interest" description="Disordered" evidence="1">
    <location>
        <begin position="1"/>
        <end position="70"/>
    </location>
</feature>
<dbReference type="AlphaFoldDB" id="A0A368NDV1"/>
<sequence>MDAVDHTHPAQDAVTGAYRRGRTGLRADGSGEDPATDARMGDVSHTPADGEGTNDVWSRGTESADPADDE</sequence>
<proteinExistence type="predicted"/>
<name>A0A368NDV1_9EURY</name>
<keyword evidence="3" id="KW-1185">Reference proteome</keyword>
<dbReference type="Pfam" id="PF25951">
    <property type="entry name" value="DUF7989"/>
    <property type="match status" value="1"/>
</dbReference>
<protein>
    <submittedName>
        <fullName evidence="2">Uncharacterized protein</fullName>
    </submittedName>
</protein>